<dbReference type="Proteomes" id="UP000030491">
    <property type="component" value="Unassembled WGS sequence"/>
</dbReference>
<dbReference type="InterPro" id="IPR014710">
    <property type="entry name" value="RmlC-like_jellyroll"/>
</dbReference>
<comment type="caution">
    <text evidence="4">The sequence shown here is derived from an EMBL/GenBank/DDBJ whole genome shotgun (WGS) entry which is preliminary data.</text>
</comment>
<dbReference type="UniPathway" id="UPA00124"/>
<dbReference type="RefSeq" id="WP_032512975.1">
    <property type="nucleotide sequence ID" value="NZ_JNAJ01000004.1"/>
</dbReference>
<dbReference type="AlphaFoldDB" id="A0A0A1ZU07"/>
<dbReference type="InterPro" id="IPR011051">
    <property type="entry name" value="RmlC_Cupin_sf"/>
</dbReference>
<feature type="active site" description="Proton acceptor" evidence="1">
    <location>
        <position position="68"/>
    </location>
</feature>
<keyword evidence="3 4" id="KW-0413">Isomerase</keyword>
<comment type="function">
    <text evidence="3">Catalyzes the epimerization of the C3' and C5'positions of dTDP-6-deoxy-D-xylo-4-hexulose, forming dTDP-6-deoxy-L-lyxo-4-hexulose.</text>
</comment>
<sequence>MKIEKIISNKGNLLSGPFLIKPDLIIDKRGIFFESWNKRLFDDAINQRVDFVQENESISFIGILRGLHFQLNPTAQGKLIRATNGEIFDVMVDLRKNSSTFLDWFGTVLNEENNFQLWVPPGFAHGFLTLSEKARVCYKVTNYWSRKDERSLIWNENKIGIKWPLNKINETIPKLSKKDMDAKNIDYLIRNGEVF</sequence>
<dbReference type="PANTHER" id="PTHR21047">
    <property type="entry name" value="DTDP-6-DEOXY-D-GLUCOSE-3,5 EPIMERASE"/>
    <property type="match status" value="1"/>
</dbReference>
<evidence type="ECO:0000313" key="5">
    <source>
        <dbReference type="Proteomes" id="UP000030491"/>
    </source>
</evidence>
<evidence type="ECO:0000313" key="4">
    <source>
        <dbReference type="EMBL" id="KGF93037.1"/>
    </source>
</evidence>
<dbReference type="CDD" id="cd00438">
    <property type="entry name" value="cupin_RmlC"/>
    <property type="match status" value="1"/>
</dbReference>
<evidence type="ECO:0000256" key="1">
    <source>
        <dbReference type="PIRSR" id="PIRSR600888-1"/>
    </source>
</evidence>
<reference evidence="5" key="1">
    <citation type="journal article" date="2014" name="Sci. Data">
        <title>Genomes of diverse isolates of the marine cyanobacterium Prochlorococcus.</title>
        <authorList>
            <person name="Biller S."/>
            <person name="Berube P."/>
            <person name="Thompson J."/>
            <person name="Kelly L."/>
            <person name="Roggensack S."/>
            <person name="Awad L."/>
            <person name="Roache-Johnson K."/>
            <person name="Ding H."/>
            <person name="Giovannoni S.J."/>
            <person name="Moore L.R."/>
            <person name="Chisholm S.W."/>
        </authorList>
    </citation>
    <scope>NUCLEOTIDE SEQUENCE [LARGE SCALE GENOMIC DNA]</scope>
</reference>
<dbReference type="GO" id="GO:0019305">
    <property type="term" value="P:dTDP-rhamnose biosynthetic process"/>
    <property type="evidence" value="ECO:0007669"/>
    <property type="project" value="UniProtKB-UniRule"/>
</dbReference>
<dbReference type="GO" id="GO:0000271">
    <property type="term" value="P:polysaccharide biosynthetic process"/>
    <property type="evidence" value="ECO:0007669"/>
    <property type="project" value="TreeGrafter"/>
</dbReference>
<feature type="active site" description="Proton donor" evidence="1">
    <location>
        <position position="138"/>
    </location>
</feature>
<dbReference type="SUPFAM" id="SSF51182">
    <property type="entry name" value="RmlC-like cupins"/>
    <property type="match status" value="1"/>
</dbReference>
<dbReference type="NCBIfam" id="TIGR01221">
    <property type="entry name" value="rmlC"/>
    <property type="match status" value="1"/>
</dbReference>
<dbReference type="Gene3D" id="2.60.120.10">
    <property type="entry name" value="Jelly Rolls"/>
    <property type="match status" value="1"/>
</dbReference>
<comment type="catalytic activity">
    <reaction evidence="3">
        <text>dTDP-4-dehydro-6-deoxy-alpha-D-glucose = dTDP-4-dehydro-beta-L-rhamnose</text>
        <dbReference type="Rhea" id="RHEA:16969"/>
        <dbReference type="ChEBI" id="CHEBI:57649"/>
        <dbReference type="ChEBI" id="CHEBI:62830"/>
        <dbReference type="EC" id="5.1.3.13"/>
    </reaction>
</comment>
<dbReference type="InterPro" id="IPR000888">
    <property type="entry name" value="RmlC-like"/>
</dbReference>
<dbReference type="GO" id="GO:0005829">
    <property type="term" value="C:cytosol"/>
    <property type="evidence" value="ECO:0007669"/>
    <property type="project" value="TreeGrafter"/>
</dbReference>
<comment type="subunit">
    <text evidence="3">Homodimer.</text>
</comment>
<dbReference type="PANTHER" id="PTHR21047:SF2">
    <property type="entry name" value="THYMIDINE DIPHOSPHO-4-KETO-RHAMNOSE 3,5-EPIMERASE"/>
    <property type="match status" value="1"/>
</dbReference>
<name>A0A0A1ZU07_PROMR</name>
<protein>
    <recommendedName>
        <fullName evidence="3">dTDP-4-dehydrorhamnose 3,5-epimerase</fullName>
        <ecNumber evidence="3">5.1.3.13</ecNumber>
    </recommendedName>
    <alternativeName>
        <fullName evidence="3">Thymidine diphospho-4-keto-rhamnose 3,5-epimerase</fullName>
    </alternativeName>
</protein>
<feature type="site" description="Participates in a stacking interaction with the thymidine ring of dTDP-4-oxo-6-deoxyglucose" evidence="2">
    <location>
        <position position="144"/>
    </location>
</feature>
<comment type="pathway">
    <text evidence="3">Carbohydrate biosynthesis; dTDP-L-rhamnose biosynthesis.</text>
</comment>
<dbReference type="EC" id="5.1.3.13" evidence="3"/>
<dbReference type="GO" id="GO:0008830">
    <property type="term" value="F:dTDP-4-dehydrorhamnose 3,5-epimerase activity"/>
    <property type="evidence" value="ECO:0007669"/>
    <property type="project" value="UniProtKB-UniRule"/>
</dbReference>
<comment type="similarity">
    <text evidence="3">Belongs to the dTDP-4-dehydrorhamnose 3,5-epimerase family.</text>
</comment>
<proteinExistence type="inferred from homology"/>
<dbReference type="EMBL" id="JNAJ01000004">
    <property type="protein sequence ID" value="KGF93037.1"/>
    <property type="molecule type" value="Genomic_DNA"/>
</dbReference>
<evidence type="ECO:0000256" key="3">
    <source>
        <dbReference type="RuleBase" id="RU364069"/>
    </source>
</evidence>
<dbReference type="Pfam" id="PF00908">
    <property type="entry name" value="dTDP_sugar_isom"/>
    <property type="match status" value="1"/>
</dbReference>
<accession>A0A0A1ZU07</accession>
<gene>
    <name evidence="4" type="ORF">EU93_0212</name>
</gene>
<organism evidence="4 5">
    <name type="scientific">Prochlorococcus marinus str. MIT 9116</name>
    <dbReference type="NCBI Taxonomy" id="167544"/>
    <lineage>
        <taxon>Bacteria</taxon>
        <taxon>Bacillati</taxon>
        <taxon>Cyanobacteriota</taxon>
        <taxon>Cyanophyceae</taxon>
        <taxon>Synechococcales</taxon>
        <taxon>Prochlorococcaceae</taxon>
        <taxon>Prochlorococcus</taxon>
    </lineage>
</organism>
<dbReference type="OrthoDB" id="9800680at2"/>
<evidence type="ECO:0000256" key="2">
    <source>
        <dbReference type="PIRSR" id="PIRSR600888-3"/>
    </source>
</evidence>